<evidence type="ECO:0000256" key="1">
    <source>
        <dbReference type="SAM" id="SignalP"/>
    </source>
</evidence>
<accession>A0A6J8EAG2</accession>
<gene>
    <name evidence="2" type="ORF">MCOR_49744</name>
</gene>
<reference evidence="2 3" key="1">
    <citation type="submission" date="2020-06" db="EMBL/GenBank/DDBJ databases">
        <authorList>
            <person name="Li R."/>
            <person name="Bekaert M."/>
        </authorList>
    </citation>
    <scope>NUCLEOTIDE SEQUENCE [LARGE SCALE GENOMIC DNA]</scope>
    <source>
        <strain evidence="3">wild</strain>
    </source>
</reference>
<feature type="chain" id="PRO_5026978773" evidence="1">
    <location>
        <begin position="21"/>
        <end position="209"/>
    </location>
</feature>
<evidence type="ECO:0000313" key="3">
    <source>
        <dbReference type="Proteomes" id="UP000507470"/>
    </source>
</evidence>
<sequence length="209" mass="24056">MNWKLLGIAIMCCLLNGLSTQKIFPRARRQMSELWLDHYRTLVALNALNATDYRVCGNVIGCGLVDIVKSGKRKRSNPAVDQFVFERLKSRKGLQKRGEESMKNDIYQDVLSIMRKNRNVFETLPNAQVNNEQNKRSFLDRLTAKNIPYLDRNLHSSYNQLVRRSLDNNIPKLAGRRSNFNEEISDIGDLSDKKVRLILMASLLSKTNL</sequence>
<dbReference type="EMBL" id="CACVKT020008732">
    <property type="protein sequence ID" value="CAC5417208.1"/>
    <property type="molecule type" value="Genomic_DNA"/>
</dbReference>
<name>A0A6J8EAG2_MYTCO</name>
<proteinExistence type="predicted"/>
<keyword evidence="1" id="KW-0732">Signal</keyword>
<protein>
    <submittedName>
        <fullName evidence="2">Uncharacterized protein</fullName>
    </submittedName>
</protein>
<feature type="signal peptide" evidence="1">
    <location>
        <begin position="1"/>
        <end position="20"/>
    </location>
</feature>
<keyword evidence="3" id="KW-1185">Reference proteome</keyword>
<dbReference type="Proteomes" id="UP000507470">
    <property type="component" value="Unassembled WGS sequence"/>
</dbReference>
<dbReference type="OrthoDB" id="6090917at2759"/>
<organism evidence="2 3">
    <name type="scientific">Mytilus coruscus</name>
    <name type="common">Sea mussel</name>
    <dbReference type="NCBI Taxonomy" id="42192"/>
    <lineage>
        <taxon>Eukaryota</taxon>
        <taxon>Metazoa</taxon>
        <taxon>Spiralia</taxon>
        <taxon>Lophotrochozoa</taxon>
        <taxon>Mollusca</taxon>
        <taxon>Bivalvia</taxon>
        <taxon>Autobranchia</taxon>
        <taxon>Pteriomorphia</taxon>
        <taxon>Mytilida</taxon>
        <taxon>Mytiloidea</taxon>
        <taxon>Mytilidae</taxon>
        <taxon>Mytilinae</taxon>
        <taxon>Mytilus</taxon>
    </lineage>
</organism>
<evidence type="ECO:0000313" key="2">
    <source>
        <dbReference type="EMBL" id="CAC5417208.1"/>
    </source>
</evidence>
<dbReference type="AlphaFoldDB" id="A0A6J8EAG2"/>